<name>A2ZFS4_ORYSI</name>
<protein>
    <submittedName>
        <fullName evidence="2">Uncharacterized protein</fullName>
    </submittedName>
</protein>
<sequence>METPGPEPKAATTVEVSDEEEVKAIAADAGSVTGEGKRLDAAAAAATASAAEGAEADARGPGASLAGRARRAPGFFDSWEEVNDEFEEFQKEILREVKETGRYMVHQSYFTEQAEMQARMEKEWAEIDWTGVKFGDWDYDDPTCCQPL</sequence>
<dbReference type="EMBL" id="CM000136">
    <property type="protein sequence ID" value="EAY81458.1"/>
    <property type="molecule type" value="Genomic_DNA"/>
</dbReference>
<dbReference type="PANTHER" id="PTHR35166">
    <property type="entry name" value="OS05G0193700 PROTEIN-RELATED"/>
    <property type="match status" value="1"/>
</dbReference>
<gene>
    <name evidence="2" type="ORF">OsI_36629</name>
</gene>
<proteinExistence type="predicted"/>
<dbReference type="PANTHER" id="PTHR35166:SF11">
    <property type="entry name" value="OS05G0151550 PROTEIN"/>
    <property type="match status" value="1"/>
</dbReference>
<evidence type="ECO:0000313" key="3">
    <source>
        <dbReference type="Proteomes" id="UP000007015"/>
    </source>
</evidence>
<evidence type="ECO:0000313" key="2">
    <source>
        <dbReference type="EMBL" id="EAY81458.1"/>
    </source>
</evidence>
<reference evidence="2 3" key="1">
    <citation type="journal article" date="2005" name="PLoS Biol.">
        <title>The genomes of Oryza sativa: a history of duplications.</title>
        <authorList>
            <person name="Yu J."/>
            <person name="Wang J."/>
            <person name="Lin W."/>
            <person name="Li S."/>
            <person name="Li H."/>
            <person name="Zhou J."/>
            <person name="Ni P."/>
            <person name="Dong W."/>
            <person name="Hu S."/>
            <person name="Zeng C."/>
            <person name="Zhang J."/>
            <person name="Zhang Y."/>
            <person name="Li R."/>
            <person name="Xu Z."/>
            <person name="Li S."/>
            <person name="Li X."/>
            <person name="Zheng H."/>
            <person name="Cong L."/>
            <person name="Lin L."/>
            <person name="Yin J."/>
            <person name="Geng J."/>
            <person name="Li G."/>
            <person name="Shi J."/>
            <person name="Liu J."/>
            <person name="Lv H."/>
            <person name="Li J."/>
            <person name="Wang J."/>
            <person name="Deng Y."/>
            <person name="Ran L."/>
            <person name="Shi X."/>
            <person name="Wang X."/>
            <person name="Wu Q."/>
            <person name="Li C."/>
            <person name="Ren X."/>
            <person name="Wang J."/>
            <person name="Wang X."/>
            <person name="Li D."/>
            <person name="Liu D."/>
            <person name="Zhang X."/>
            <person name="Ji Z."/>
            <person name="Zhao W."/>
            <person name="Sun Y."/>
            <person name="Zhang Z."/>
            <person name="Bao J."/>
            <person name="Han Y."/>
            <person name="Dong L."/>
            <person name="Ji J."/>
            <person name="Chen P."/>
            <person name="Wu S."/>
            <person name="Liu J."/>
            <person name="Xiao Y."/>
            <person name="Bu D."/>
            <person name="Tan J."/>
            <person name="Yang L."/>
            <person name="Ye C."/>
            <person name="Zhang J."/>
            <person name="Xu J."/>
            <person name="Zhou Y."/>
            <person name="Yu Y."/>
            <person name="Zhang B."/>
            <person name="Zhuang S."/>
            <person name="Wei H."/>
            <person name="Liu B."/>
            <person name="Lei M."/>
            <person name="Yu H."/>
            <person name="Li Y."/>
            <person name="Xu H."/>
            <person name="Wei S."/>
            <person name="He X."/>
            <person name="Fang L."/>
            <person name="Zhang Z."/>
            <person name="Zhang Y."/>
            <person name="Huang X."/>
            <person name="Su Z."/>
            <person name="Tong W."/>
            <person name="Li J."/>
            <person name="Tong Z."/>
            <person name="Li S."/>
            <person name="Ye J."/>
            <person name="Wang L."/>
            <person name="Fang L."/>
            <person name="Lei T."/>
            <person name="Chen C."/>
            <person name="Chen H."/>
            <person name="Xu Z."/>
            <person name="Li H."/>
            <person name="Huang H."/>
            <person name="Zhang F."/>
            <person name="Xu H."/>
            <person name="Li N."/>
            <person name="Zhao C."/>
            <person name="Li S."/>
            <person name="Dong L."/>
            <person name="Huang Y."/>
            <person name="Li L."/>
            <person name="Xi Y."/>
            <person name="Qi Q."/>
            <person name="Li W."/>
            <person name="Zhang B."/>
            <person name="Hu W."/>
            <person name="Zhang Y."/>
            <person name="Tian X."/>
            <person name="Jiao Y."/>
            <person name="Liang X."/>
            <person name="Jin J."/>
            <person name="Gao L."/>
            <person name="Zheng W."/>
            <person name="Hao B."/>
            <person name="Liu S."/>
            <person name="Wang W."/>
            <person name="Yuan L."/>
            <person name="Cao M."/>
            <person name="McDermott J."/>
            <person name="Samudrala R."/>
            <person name="Wang J."/>
            <person name="Wong G.K."/>
            <person name="Yang H."/>
        </authorList>
    </citation>
    <scope>NUCLEOTIDE SEQUENCE [LARGE SCALE GENOMIC DNA]</scope>
    <source>
        <strain evidence="3">cv. 93-11</strain>
    </source>
</reference>
<dbReference type="OMA" id="MVPMPLN"/>
<organism evidence="2 3">
    <name type="scientific">Oryza sativa subsp. indica</name>
    <name type="common">Rice</name>
    <dbReference type="NCBI Taxonomy" id="39946"/>
    <lineage>
        <taxon>Eukaryota</taxon>
        <taxon>Viridiplantae</taxon>
        <taxon>Streptophyta</taxon>
        <taxon>Embryophyta</taxon>
        <taxon>Tracheophyta</taxon>
        <taxon>Spermatophyta</taxon>
        <taxon>Magnoliopsida</taxon>
        <taxon>Liliopsida</taxon>
        <taxon>Poales</taxon>
        <taxon>Poaceae</taxon>
        <taxon>BOP clade</taxon>
        <taxon>Oryzoideae</taxon>
        <taxon>Oryzeae</taxon>
        <taxon>Oryzinae</taxon>
        <taxon>Oryza</taxon>
        <taxon>Oryza sativa</taxon>
    </lineage>
</organism>
<dbReference type="HOGENOM" id="CLU_118302_0_0_1"/>
<evidence type="ECO:0000256" key="1">
    <source>
        <dbReference type="SAM" id="MobiDB-lite"/>
    </source>
</evidence>
<keyword evidence="3" id="KW-1185">Reference proteome</keyword>
<feature type="compositionally biased region" description="Low complexity" evidence="1">
    <location>
        <begin position="47"/>
        <end position="63"/>
    </location>
</feature>
<dbReference type="Gramene" id="BGIOSGA035522-TA">
    <property type="protein sequence ID" value="BGIOSGA035522-PA"/>
    <property type="gene ID" value="BGIOSGA035522"/>
</dbReference>
<dbReference type="Proteomes" id="UP000007015">
    <property type="component" value="Chromosome 11"/>
</dbReference>
<dbReference type="AlphaFoldDB" id="A2ZFS4"/>
<feature type="region of interest" description="Disordered" evidence="1">
    <location>
        <begin position="47"/>
        <end position="67"/>
    </location>
</feature>
<accession>A2ZFS4</accession>
<feature type="region of interest" description="Disordered" evidence="1">
    <location>
        <begin position="1"/>
        <end position="20"/>
    </location>
</feature>